<keyword evidence="10" id="KW-1185">Reference proteome</keyword>
<dbReference type="AlphaFoldDB" id="A0A2S4UW34"/>
<reference evidence="10" key="3">
    <citation type="journal article" date="2018" name="Mol. Plant Microbe Interact.">
        <title>Genome sequence resources for the wheat stripe rust pathogen (Puccinia striiformis f. sp. tritici) and the barley stripe rust pathogen (Puccinia striiformis f. sp. hordei).</title>
        <authorList>
            <person name="Xia C."/>
            <person name="Wang M."/>
            <person name="Yin C."/>
            <person name="Cornejo O.E."/>
            <person name="Hulbert S.H."/>
            <person name="Chen X."/>
        </authorList>
    </citation>
    <scope>NUCLEOTIDE SEQUENCE [LARGE SCALE GENOMIC DNA]</scope>
    <source>
        <strain evidence="10">93TX-2</strain>
    </source>
</reference>
<dbReference type="InterPro" id="IPR002872">
    <property type="entry name" value="Proline_DH_dom"/>
</dbReference>
<dbReference type="Proteomes" id="UP000238274">
    <property type="component" value="Unassembled WGS sequence"/>
</dbReference>
<evidence type="ECO:0000256" key="3">
    <source>
        <dbReference type="ARBA" id="ARBA00023002"/>
    </source>
</evidence>
<comment type="cofactor">
    <cofactor evidence="5">
        <name>FAD</name>
        <dbReference type="ChEBI" id="CHEBI:57692"/>
    </cofactor>
</comment>
<dbReference type="EC" id="1.5.5.2" evidence="2 5"/>
<evidence type="ECO:0000256" key="5">
    <source>
        <dbReference type="RuleBase" id="RU364054"/>
    </source>
</evidence>
<protein>
    <recommendedName>
        <fullName evidence="2 5">Proline dehydrogenase</fullName>
        <ecNumber evidence="2 5">1.5.5.2</ecNumber>
    </recommendedName>
</protein>
<keyword evidence="7" id="KW-1133">Transmembrane helix</keyword>
<keyword evidence="4 5" id="KW-0642">Proline metabolism</keyword>
<dbReference type="VEuPathDB" id="FungiDB:PSTT_10636"/>
<evidence type="ECO:0000259" key="8">
    <source>
        <dbReference type="Pfam" id="PF01619"/>
    </source>
</evidence>
<organism evidence="9 10">
    <name type="scientific">Puccinia striiformis</name>
    <dbReference type="NCBI Taxonomy" id="27350"/>
    <lineage>
        <taxon>Eukaryota</taxon>
        <taxon>Fungi</taxon>
        <taxon>Dikarya</taxon>
        <taxon>Basidiomycota</taxon>
        <taxon>Pucciniomycotina</taxon>
        <taxon>Pucciniomycetes</taxon>
        <taxon>Pucciniales</taxon>
        <taxon>Pucciniaceae</taxon>
        <taxon>Puccinia</taxon>
    </lineage>
</organism>
<feature type="transmembrane region" description="Helical" evidence="7">
    <location>
        <begin position="127"/>
        <end position="148"/>
    </location>
</feature>
<reference evidence="9 10" key="1">
    <citation type="submission" date="2017-12" db="EMBL/GenBank/DDBJ databases">
        <title>Gene loss provides genomic basis for host adaptation in cereal stripe rust fungi.</title>
        <authorList>
            <person name="Xia C."/>
        </authorList>
    </citation>
    <scope>NUCLEOTIDE SEQUENCE [LARGE SCALE GENOMIC DNA]</scope>
    <source>
        <strain evidence="9 10">93TX-2</strain>
    </source>
</reference>
<keyword evidence="7" id="KW-0812">Transmembrane</keyword>
<feature type="region of interest" description="Disordered" evidence="6">
    <location>
        <begin position="322"/>
        <end position="347"/>
    </location>
</feature>
<feature type="region of interest" description="Disordered" evidence="6">
    <location>
        <begin position="70"/>
        <end position="118"/>
    </location>
</feature>
<keyword evidence="5" id="KW-0285">Flavoprotein</keyword>
<dbReference type="InterPro" id="IPR029041">
    <property type="entry name" value="FAD-linked_oxidoreductase-like"/>
</dbReference>
<comment type="caution">
    <text evidence="9">The sequence shown here is derived from an EMBL/GenBank/DDBJ whole genome shotgun (WGS) entry which is preliminary data.</text>
</comment>
<sequence length="659" mass="71640">MYHPCTRADRPDESFLIESLALGISDQPSDNCYYKPHTETPIPFAAYSTSKTMAHMRLVPLHSRLRSIRPCPSLSKPSTASQSLFSNGFTPRSYSRTVGRPSHQRSSRPTNRPFSTDLCRARPTPGYALLAAALGLGALVSGATVYALESPDSFADPLEALSPDTLRLKTAHVTQKPCQDLLRSYLTLLLCEMPGVATYGPILLNHCISLRDNVPVIGPAAWTVVEWYTGGESAEDCQPVMEALYAGKVGSLLNYSVEALERSGGGGKESGLSLESVAAISRAVDSLAGYELGAKAMRRVSGLVEDPYLFKRASENLQANGLSPFRARGSPFPKTSPSSPDPLSPSDHLALDGLMDSLRSICQKAKSADIVLMIDAEYSWFQPALDRIATFLSAEFNKAQPKGSKGESYSPTVFNTFQALLRSTPARLAEFVDEGHQQGFSVGVKLVRGAYLVSETAKWREARAAGQPDVPEHPPVWGSKAETDGCFDDIASSLVQRLANNARRAEGLTSHPRQSTTSSPIEVAMMIAGHNPLSAAKVLKQLRDEEGLAKNMDSQCISLSDSLRGRLMFAQLYGMADNLTSTLTDILAPSDAGQRQPQPFVFKYLPFGPVDKVLPYLARRAEENSSILEVKDGESVLSLERKLIGKEIRKRIGSLFFFS</sequence>
<comment type="catalytic activity">
    <reaction evidence="5">
        <text>L-proline + a quinone = (S)-1-pyrroline-5-carboxylate + a quinol + H(+)</text>
        <dbReference type="Rhea" id="RHEA:23784"/>
        <dbReference type="ChEBI" id="CHEBI:15378"/>
        <dbReference type="ChEBI" id="CHEBI:17388"/>
        <dbReference type="ChEBI" id="CHEBI:24646"/>
        <dbReference type="ChEBI" id="CHEBI:60039"/>
        <dbReference type="ChEBI" id="CHEBI:132124"/>
        <dbReference type="EC" id="1.5.5.2"/>
    </reaction>
</comment>
<comment type="similarity">
    <text evidence="1 5">Belongs to the proline oxidase family.</text>
</comment>
<name>A0A2S4UW34_9BASI</name>
<evidence type="ECO:0000256" key="6">
    <source>
        <dbReference type="SAM" id="MobiDB-lite"/>
    </source>
</evidence>
<proteinExistence type="inferred from homology"/>
<dbReference type="GO" id="GO:0005739">
    <property type="term" value="C:mitochondrion"/>
    <property type="evidence" value="ECO:0007669"/>
    <property type="project" value="TreeGrafter"/>
</dbReference>
<gene>
    <name evidence="9" type="ORF">PSHT_12525</name>
</gene>
<evidence type="ECO:0000256" key="4">
    <source>
        <dbReference type="ARBA" id="ARBA00023062"/>
    </source>
</evidence>
<dbReference type="InterPro" id="IPR015659">
    <property type="entry name" value="Proline_oxidase"/>
</dbReference>
<dbReference type="GO" id="GO:0071949">
    <property type="term" value="F:FAD binding"/>
    <property type="evidence" value="ECO:0007669"/>
    <property type="project" value="TreeGrafter"/>
</dbReference>
<dbReference type="Pfam" id="PF01619">
    <property type="entry name" value="Pro_dh"/>
    <property type="match status" value="1"/>
</dbReference>
<dbReference type="EMBL" id="PKSM01000231">
    <property type="protein sequence ID" value="POW01476.1"/>
    <property type="molecule type" value="Genomic_DNA"/>
</dbReference>
<accession>A0A2S4UW34</accession>
<dbReference type="SUPFAM" id="SSF51730">
    <property type="entry name" value="FAD-linked oxidoreductase"/>
    <property type="match status" value="1"/>
</dbReference>
<evidence type="ECO:0000256" key="1">
    <source>
        <dbReference type="ARBA" id="ARBA00005869"/>
    </source>
</evidence>
<keyword evidence="3 5" id="KW-0560">Oxidoreductase</keyword>
<evidence type="ECO:0000313" key="9">
    <source>
        <dbReference type="EMBL" id="POW01476.1"/>
    </source>
</evidence>
<keyword evidence="7" id="KW-0472">Membrane</keyword>
<evidence type="ECO:0000313" key="10">
    <source>
        <dbReference type="Proteomes" id="UP000238274"/>
    </source>
</evidence>
<dbReference type="OrthoDB" id="5464at2759"/>
<evidence type="ECO:0000256" key="7">
    <source>
        <dbReference type="SAM" id="Phobius"/>
    </source>
</evidence>
<dbReference type="GO" id="GO:0010133">
    <property type="term" value="P:L-proline catabolic process to L-glutamate"/>
    <property type="evidence" value="ECO:0007669"/>
    <property type="project" value="TreeGrafter"/>
</dbReference>
<dbReference type="PANTHER" id="PTHR13914">
    <property type="entry name" value="PROLINE OXIDASE"/>
    <property type="match status" value="1"/>
</dbReference>
<reference evidence="10" key="2">
    <citation type="journal article" date="2018" name="BMC Genomics">
        <title>Genomic insights into host adaptation between the wheat stripe rust pathogen (Puccinia striiformis f. sp. tritici) and the barley stripe rust pathogen (Puccinia striiformis f. sp. hordei).</title>
        <authorList>
            <person name="Xia C."/>
            <person name="Wang M."/>
            <person name="Yin C."/>
            <person name="Cornejo O.E."/>
            <person name="Hulbert S.H."/>
            <person name="Chen X."/>
        </authorList>
    </citation>
    <scope>NUCLEOTIDE SEQUENCE [LARGE SCALE GENOMIC DNA]</scope>
    <source>
        <strain evidence="10">93TX-2</strain>
    </source>
</reference>
<dbReference type="GO" id="GO:0004657">
    <property type="term" value="F:proline dehydrogenase activity"/>
    <property type="evidence" value="ECO:0007669"/>
    <property type="project" value="UniProtKB-EC"/>
</dbReference>
<dbReference type="VEuPathDB" id="FungiDB:PSHT_12525"/>
<feature type="domain" description="Proline dehydrogenase" evidence="8">
    <location>
        <begin position="348"/>
        <end position="627"/>
    </location>
</feature>
<dbReference type="PANTHER" id="PTHR13914:SF0">
    <property type="entry name" value="PROLINE DEHYDROGENASE 1, MITOCHONDRIAL"/>
    <property type="match status" value="1"/>
</dbReference>
<dbReference type="Gene3D" id="3.20.20.220">
    <property type="match status" value="1"/>
</dbReference>
<feature type="compositionally biased region" description="Polar residues" evidence="6">
    <location>
        <begin position="75"/>
        <end position="96"/>
    </location>
</feature>
<comment type="function">
    <text evidence="5">Converts proline to delta-1-pyrroline-5-carboxylate.</text>
</comment>
<evidence type="ECO:0000256" key="2">
    <source>
        <dbReference type="ARBA" id="ARBA00012695"/>
    </source>
</evidence>
<keyword evidence="5" id="KW-0274">FAD</keyword>